<dbReference type="OrthoDB" id="2352140at2759"/>
<feature type="domain" description="Ion transport" evidence="7">
    <location>
        <begin position="750"/>
        <end position="1014"/>
    </location>
</feature>
<feature type="transmembrane region" description="Helical" evidence="6">
    <location>
        <begin position="982"/>
        <end position="1003"/>
    </location>
</feature>
<feature type="transmembrane region" description="Helical" evidence="6">
    <location>
        <begin position="811"/>
        <end position="828"/>
    </location>
</feature>
<dbReference type="GO" id="GO:0005216">
    <property type="term" value="F:monoatomic ion channel activity"/>
    <property type="evidence" value="ECO:0007669"/>
    <property type="project" value="InterPro"/>
</dbReference>
<comment type="caution">
    <text evidence="8">The sequence shown here is derived from an EMBL/GenBank/DDBJ whole genome shotgun (WGS) entry which is preliminary data.</text>
</comment>
<dbReference type="EMBL" id="QKWP01001135">
    <property type="protein sequence ID" value="RIB11421.1"/>
    <property type="molecule type" value="Genomic_DNA"/>
</dbReference>
<keyword evidence="3" id="KW-0677">Repeat</keyword>
<evidence type="ECO:0000256" key="4">
    <source>
        <dbReference type="ARBA" id="ARBA00022989"/>
    </source>
</evidence>
<dbReference type="STRING" id="44941.A0A397UPG1"/>
<dbReference type="InterPro" id="IPR024862">
    <property type="entry name" value="TRPV"/>
</dbReference>
<dbReference type="SUPFAM" id="SSF82171">
    <property type="entry name" value="DPP6 N-terminal domain-like"/>
    <property type="match status" value="1"/>
</dbReference>
<proteinExistence type="predicted"/>
<keyword evidence="5 6" id="KW-0472">Membrane</keyword>
<dbReference type="PANTHER" id="PTHR10582:SF2">
    <property type="entry name" value="INACTIVE"/>
    <property type="match status" value="1"/>
</dbReference>
<comment type="subcellular location">
    <subcellularLocation>
        <location evidence="1">Membrane</location>
        <topology evidence="1">Multi-pass membrane protein</topology>
    </subcellularLocation>
</comment>
<accession>A0A397UPG1</accession>
<feature type="transmembrane region" description="Helical" evidence="6">
    <location>
        <begin position="876"/>
        <end position="895"/>
    </location>
</feature>
<feature type="transmembrane region" description="Helical" evidence="6">
    <location>
        <begin position="745"/>
        <end position="767"/>
    </location>
</feature>
<evidence type="ECO:0000256" key="6">
    <source>
        <dbReference type="SAM" id="Phobius"/>
    </source>
</evidence>
<name>A0A397UPG1_9GLOM</name>
<evidence type="ECO:0000259" key="7">
    <source>
        <dbReference type="Pfam" id="PF00520"/>
    </source>
</evidence>
<dbReference type="PANTHER" id="PTHR10582">
    <property type="entry name" value="TRANSIENT RECEPTOR POTENTIAL ION CHANNEL PROTEIN"/>
    <property type="match status" value="1"/>
</dbReference>
<dbReference type="Pfam" id="PF00520">
    <property type="entry name" value="Ion_trans"/>
    <property type="match status" value="1"/>
</dbReference>
<evidence type="ECO:0000313" key="8">
    <source>
        <dbReference type="EMBL" id="RIB11421.1"/>
    </source>
</evidence>
<dbReference type="AlphaFoldDB" id="A0A397UPG1"/>
<dbReference type="GO" id="GO:0098703">
    <property type="term" value="P:calcium ion import across plasma membrane"/>
    <property type="evidence" value="ECO:0007669"/>
    <property type="project" value="TreeGrafter"/>
</dbReference>
<keyword evidence="2 6" id="KW-0812">Transmembrane</keyword>
<evidence type="ECO:0000313" key="9">
    <source>
        <dbReference type="Proteomes" id="UP000266673"/>
    </source>
</evidence>
<gene>
    <name evidence="8" type="ORF">C2G38_2250159</name>
</gene>
<evidence type="ECO:0000256" key="5">
    <source>
        <dbReference type="ARBA" id="ARBA00023136"/>
    </source>
</evidence>
<feature type="transmembrane region" description="Helical" evidence="6">
    <location>
        <begin position="943"/>
        <end position="962"/>
    </location>
</feature>
<evidence type="ECO:0000256" key="1">
    <source>
        <dbReference type="ARBA" id="ARBA00004141"/>
    </source>
</evidence>
<dbReference type="Proteomes" id="UP000266673">
    <property type="component" value="Unassembled WGS sequence"/>
</dbReference>
<keyword evidence="4 6" id="KW-1133">Transmembrane helix</keyword>
<keyword evidence="9" id="KW-1185">Reference proteome</keyword>
<evidence type="ECO:0000256" key="3">
    <source>
        <dbReference type="ARBA" id="ARBA00022737"/>
    </source>
</evidence>
<dbReference type="InterPro" id="IPR005821">
    <property type="entry name" value="Ion_trans_dom"/>
</dbReference>
<organism evidence="8 9">
    <name type="scientific">Gigaspora rosea</name>
    <dbReference type="NCBI Taxonomy" id="44941"/>
    <lineage>
        <taxon>Eukaryota</taxon>
        <taxon>Fungi</taxon>
        <taxon>Fungi incertae sedis</taxon>
        <taxon>Mucoromycota</taxon>
        <taxon>Glomeromycotina</taxon>
        <taxon>Glomeromycetes</taxon>
        <taxon>Diversisporales</taxon>
        <taxon>Gigasporaceae</taxon>
        <taxon>Gigaspora</taxon>
    </lineage>
</organism>
<reference evidence="8 9" key="1">
    <citation type="submission" date="2018-06" db="EMBL/GenBank/DDBJ databases">
        <title>Comparative genomics reveals the genomic features of Rhizophagus irregularis, R. cerebriforme, R. diaphanum and Gigaspora rosea, and their symbiotic lifestyle signature.</title>
        <authorList>
            <person name="Morin E."/>
            <person name="San Clemente H."/>
            <person name="Chen E.C.H."/>
            <person name="De La Providencia I."/>
            <person name="Hainaut M."/>
            <person name="Kuo A."/>
            <person name="Kohler A."/>
            <person name="Murat C."/>
            <person name="Tang N."/>
            <person name="Roy S."/>
            <person name="Loubradou J."/>
            <person name="Henrissat B."/>
            <person name="Grigoriev I.V."/>
            <person name="Corradi N."/>
            <person name="Roux C."/>
            <person name="Martin F.M."/>
        </authorList>
    </citation>
    <scope>NUCLEOTIDE SEQUENCE [LARGE SCALE GENOMIC DNA]</scope>
    <source>
        <strain evidence="8 9">DAOM 194757</strain>
    </source>
</reference>
<protein>
    <recommendedName>
        <fullName evidence="7">Ion transport domain-containing protein</fullName>
    </recommendedName>
</protein>
<feature type="transmembrane region" description="Helical" evidence="6">
    <location>
        <begin position="774"/>
        <end position="791"/>
    </location>
</feature>
<dbReference type="GO" id="GO:0005886">
    <property type="term" value="C:plasma membrane"/>
    <property type="evidence" value="ECO:0007669"/>
    <property type="project" value="TreeGrafter"/>
</dbReference>
<feature type="transmembrane region" description="Helical" evidence="6">
    <location>
        <begin position="835"/>
        <end position="856"/>
    </location>
</feature>
<sequence>MTSNSDNSHVISFEEALDKIKNKKILEINCSPNLEHVTALHEDNYVSLWSIASQEKLLTIVKAISIDNISINEKIDAISDDKHVSIRKIFAISNNKQVSVSLKRTDSYNFKKEIRLKFPDWQKEIDFLSFRDNGNIIMVNAKYYRAYVFSVKDKNNMKWACKSMIELQYFKKIYITSKGKLIMYNDTINEITTWDIDDLSAKTRILIEWRHILKHIEISDDEELLVVCTENKKFKETNLYVFSTETGINLSSLPTKLAIDRFHLIASNKGERLLYRYIQKSVKQFRLMDPYSLINPVNANKLFELKQIQEEYIIKSDKIIYTNDGKVLIEKLVHDNPNDWVKYLRKELKDKNSITTPSKETVDVITKNIGNRLTSDYNANGKEFEGKILKWGLELDDKSVILTLIDFNYRTNEWNSDDKKKQLNILPSFYTDVKNYIVHCEVLENDDFVTITRIGVIIWTYKLSNIKMHYYWNDWDGRLEDFDYEETKFKDLFKNLISGRILPASSYETIRRNSDIEFGEGKALLFKEFMENNINEEFYLTCYGKDLMKALIKLKDDKRIRLLGKSCMEKCVEEDNHLISKISLLSIIFENFKELSENHPAFIASTLSLIGFVVPTNVVNPKPTTSHLSSYGKYYHLHKLSFLDILISKLWNRLINFQISNAFFRIVRQVIEFYDVGHSTTILAIPLPNFVSYPKKINFWKELLLPSPNPFTHSNKVEVINEEFYRYLNGEALLKFKWNTYGRKYYLIIWAIYTVFLCSFVIAATFYKNISQTTLSILLYATICLGIWHLIFEMRQFIFAPLNYIASTWNYFDLGAFLLPIISSIIWLQCNAMPINLATVSTLLLEIKFLLFFRAIEFSGDYFSMILGVAQRGFSFLLILGFIIVAFAHSLHLLLRPIIDVSLDYPSYSNDPNDPWNLATKYNTIDPNGTIEVNSSLIEPPTATTNMFMLMGSAIAAVYIMLTGDTNPISYWDLDNHPTLLILVIVFSFVATTYLMNLFIGMLSNEIGETKKRESYLILRAEILEEIESLYMLPHQRRKENWFPFIIFYECYTIKLREHVMYTKKDKWTGYKKPYISKNLNEVLLLPEELKKIEEKIEGKIENIEMKLVSELRPLKEKFKELQDSIEDLKTKNN</sequence>
<dbReference type="Gene3D" id="1.10.287.70">
    <property type="match status" value="1"/>
</dbReference>
<evidence type="ECO:0000256" key="2">
    <source>
        <dbReference type="ARBA" id="ARBA00022692"/>
    </source>
</evidence>